<organism evidence="1 2">
    <name type="scientific">Alkalicoccus luteus</name>
    <dbReference type="NCBI Taxonomy" id="1237094"/>
    <lineage>
        <taxon>Bacteria</taxon>
        <taxon>Bacillati</taxon>
        <taxon>Bacillota</taxon>
        <taxon>Bacilli</taxon>
        <taxon>Bacillales</taxon>
        <taxon>Bacillaceae</taxon>
        <taxon>Alkalicoccus</taxon>
    </lineage>
</organism>
<dbReference type="InterPro" id="IPR013320">
    <property type="entry name" value="ConA-like_dom_sf"/>
</dbReference>
<dbReference type="AlphaFoldDB" id="A0A969TTC8"/>
<dbReference type="PIRSF" id="PIRSF022704">
    <property type="entry name" value="UCP022704"/>
    <property type="match status" value="1"/>
</dbReference>
<proteinExistence type="predicted"/>
<dbReference type="InterPro" id="IPR009784">
    <property type="entry name" value="DUF1349"/>
</dbReference>
<evidence type="ECO:0000313" key="2">
    <source>
        <dbReference type="Proteomes" id="UP000752012"/>
    </source>
</evidence>
<accession>A0A969TTC8</accession>
<dbReference type="PANTHER" id="PTHR35332">
    <property type="entry name" value="REGULATION OF ENOLASE PROTEIN 1"/>
    <property type="match status" value="1"/>
</dbReference>
<sequence length="207" mass="23556">MAELLAETDFKDGIPEGFTWRNEPEWHVGEKGLCIAPAAETDYWQRTHYGFCHDNGPFLFRRMKGDFRLTVRCSGRAEHQYDQAGIYLRHSEETWVKVSLEYIEKGPSKLGAVVTTHGYSDWSSQPEADPDKPIFFRISRVGNEVFIDTSKDGDSWFQIRIAHLEESAGQPLEAGIYACCPGKNASYEACFSSLKLERLSKDDSVYL</sequence>
<dbReference type="EMBL" id="JAATHJ010000001">
    <property type="protein sequence ID" value="NJP36130.1"/>
    <property type="molecule type" value="Genomic_DNA"/>
</dbReference>
<keyword evidence="2" id="KW-1185">Reference proteome</keyword>
<comment type="caution">
    <text evidence="1">The sequence shown here is derived from an EMBL/GenBank/DDBJ whole genome shotgun (WGS) entry which is preliminary data.</text>
</comment>
<dbReference type="PANTHER" id="PTHR35332:SF2">
    <property type="entry name" value="REGULATION OF ENOLASE PROTEIN 1"/>
    <property type="match status" value="1"/>
</dbReference>
<dbReference type="SUPFAM" id="SSF49899">
    <property type="entry name" value="Concanavalin A-like lectins/glucanases"/>
    <property type="match status" value="1"/>
</dbReference>
<dbReference type="InterPro" id="IPR015987">
    <property type="entry name" value="UCP022704"/>
</dbReference>
<gene>
    <name evidence="1" type="ORF">HCN83_00825</name>
</gene>
<dbReference type="Pfam" id="PF07081">
    <property type="entry name" value="DUF1349"/>
    <property type="match status" value="1"/>
</dbReference>
<reference evidence="1 2" key="1">
    <citation type="submission" date="2020-03" db="EMBL/GenBank/DDBJ databases">
        <title>Assessment of the enzymatic potential of alkaline-tolerant lipase obtained from Bacillus luteus H11 (technogenic soil) for the bioremediation of saline soils contaminated with petroleum substances.</title>
        <authorList>
            <person name="Kalwasinska A."/>
        </authorList>
    </citation>
    <scope>NUCLEOTIDE SEQUENCE [LARGE SCALE GENOMIC DNA]</scope>
    <source>
        <strain evidence="1 2">H11</strain>
    </source>
</reference>
<protein>
    <submittedName>
        <fullName evidence="1">DUF1349 domain-containing protein</fullName>
    </submittedName>
</protein>
<dbReference type="Proteomes" id="UP000752012">
    <property type="component" value="Unassembled WGS sequence"/>
</dbReference>
<name>A0A969TTC8_9BACI</name>
<dbReference type="Gene3D" id="2.60.120.200">
    <property type="match status" value="1"/>
</dbReference>
<evidence type="ECO:0000313" key="1">
    <source>
        <dbReference type="EMBL" id="NJP36130.1"/>
    </source>
</evidence>